<evidence type="ECO:0000256" key="3">
    <source>
        <dbReference type="ARBA" id="ARBA00012954"/>
    </source>
</evidence>
<feature type="binding site" evidence="10">
    <location>
        <position position="257"/>
    </location>
    <ligand>
        <name>substrate</name>
    </ligand>
</feature>
<keyword evidence="5 8" id="KW-0560">Oxidoreductase</keyword>
<evidence type="ECO:0000259" key="12">
    <source>
        <dbReference type="SMART" id="SM00984"/>
    </source>
</evidence>
<comment type="pathway">
    <text evidence="1">Nucleotide-sugar biosynthesis; UDP-alpha-D-glucuronate biosynthesis; UDP-alpha-D-glucuronate from UDP-alpha-D-glucose: step 1/1.</text>
</comment>
<dbReference type="PANTHER" id="PTHR43750:SF3">
    <property type="entry name" value="UDP-GLUCOSE 6-DEHYDROGENASE TUAD"/>
    <property type="match status" value="1"/>
</dbReference>
<dbReference type="GO" id="GO:0003979">
    <property type="term" value="F:UDP-glucose 6-dehydrogenase activity"/>
    <property type="evidence" value="ECO:0007669"/>
    <property type="project" value="UniProtKB-EC"/>
</dbReference>
<evidence type="ECO:0000256" key="10">
    <source>
        <dbReference type="PIRSR" id="PIRSR500134-2"/>
    </source>
</evidence>
<evidence type="ECO:0000256" key="1">
    <source>
        <dbReference type="ARBA" id="ARBA00004701"/>
    </source>
</evidence>
<feature type="binding site" evidence="10">
    <location>
        <begin position="152"/>
        <end position="155"/>
    </location>
    <ligand>
        <name>substrate</name>
    </ligand>
</feature>
<evidence type="ECO:0000256" key="11">
    <source>
        <dbReference type="PIRSR" id="PIRSR500134-3"/>
    </source>
</evidence>
<evidence type="ECO:0000256" key="9">
    <source>
        <dbReference type="PIRSR" id="PIRSR500134-1"/>
    </source>
</evidence>
<comment type="caution">
    <text evidence="13">The sequence shown here is derived from an EMBL/GenBank/DDBJ whole genome shotgun (WGS) entry which is preliminary data.</text>
</comment>
<dbReference type="Pfam" id="PF03721">
    <property type="entry name" value="UDPG_MGDP_dh_N"/>
    <property type="match status" value="1"/>
</dbReference>
<dbReference type="Gene3D" id="3.40.50.720">
    <property type="entry name" value="NAD(P)-binding Rossmann-like Domain"/>
    <property type="match status" value="2"/>
</dbReference>
<name>A0A3A4QVZ9_9BACT</name>
<feature type="binding site" evidence="11">
    <location>
        <position position="35"/>
    </location>
    <ligand>
        <name>NAD(+)</name>
        <dbReference type="ChEBI" id="CHEBI:57540"/>
    </ligand>
</feature>
<dbReference type="SUPFAM" id="SSF51735">
    <property type="entry name" value="NAD(P)-binding Rossmann-fold domains"/>
    <property type="match status" value="1"/>
</dbReference>
<feature type="binding site" evidence="11">
    <location>
        <position position="30"/>
    </location>
    <ligand>
        <name>NAD(+)</name>
        <dbReference type="ChEBI" id="CHEBI:57540"/>
    </ligand>
</feature>
<evidence type="ECO:0000256" key="8">
    <source>
        <dbReference type="PIRNR" id="PIRNR000124"/>
    </source>
</evidence>
<comment type="catalytic activity">
    <reaction evidence="7 8">
        <text>UDP-alpha-D-glucose + 2 NAD(+) + H2O = UDP-alpha-D-glucuronate + 2 NADH + 3 H(+)</text>
        <dbReference type="Rhea" id="RHEA:23596"/>
        <dbReference type="ChEBI" id="CHEBI:15377"/>
        <dbReference type="ChEBI" id="CHEBI:15378"/>
        <dbReference type="ChEBI" id="CHEBI:57540"/>
        <dbReference type="ChEBI" id="CHEBI:57945"/>
        <dbReference type="ChEBI" id="CHEBI:58052"/>
        <dbReference type="ChEBI" id="CHEBI:58885"/>
        <dbReference type="EC" id="1.1.1.22"/>
    </reaction>
</comment>
<keyword evidence="6 8" id="KW-0520">NAD</keyword>
<protein>
    <recommendedName>
        <fullName evidence="4 8">UDP-glucose 6-dehydrogenase</fullName>
        <ecNumber evidence="3 8">1.1.1.22</ecNumber>
    </recommendedName>
</protein>
<feature type="domain" description="UDP-glucose/GDP-mannose dehydrogenase C-terminal" evidence="12">
    <location>
        <begin position="313"/>
        <end position="414"/>
    </location>
</feature>
<dbReference type="InterPro" id="IPR017476">
    <property type="entry name" value="UDP-Glc/GDP-Man"/>
</dbReference>
<dbReference type="SUPFAM" id="SSF48179">
    <property type="entry name" value="6-phosphogluconate dehydrogenase C-terminal domain-like"/>
    <property type="match status" value="1"/>
</dbReference>
<evidence type="ECO:0000256" key="2">
    <source>
        <dbReference type="ARBA" id="ARBA00006601"/>
    </source>
</evidence>
<dbReference type="Proteomes" id="UP000266426">
    <property type="component" value="Unassembled WGS sequence"/>
</dbReference>
<feature type="binding site" evidence="10">
    <location>
        <position position="320"/>
    </location>
    <ligand>
        <name>substrate</name>
    </ligand>
</feature>
<reference evidence="13 14" key="1">
    <citation type="journal article" date="2017" name="ISME J.">
        <title>Energy and carbon metabolisms in a deep terrestrial subsurface fluid microbial community.</title>
        <authorList>
            <person name="Momper L."/>
            <person name="Jungbluth S.P."/>
            <person name="Lee M.D."/>
            <person name="Amend J.P."/>
        </authorList>
    </citation>
    <scope>NUCLEOTIDE SEQUENCE [LARGE SCALE GENOMIC DNA]</scope>
    <source>
        <strain evidence="13">SURF_26</strain>
    </source>
</reference>
<dbReference type="AlphaFoldDB" id="A0A3A4QVZ9"/>
<feature type="binding site" evidence="11">
    <location>
        <position position="327"/>
    </location>
    <ligand>
        <name>NAD(+)</name>
        <dbReference type="ChEBI" id="CHEBI:57540"/>
    </ligand>
</feature>
<dbReference type="GO" id="GO:0051287">
    <property type="term" value="F:NAD binding"/>
    <property type="evidence" value="ECO:0007669"/>
    <property type="project" value="InterPro"/>
</dbReference>
<evidence type="ECO:0000313" key="13">
    <source>
        <dbReference type="EMBL" id="RJP56296.1"/>
    </source>
</evidence>
<dbReference type="SMART" id="SM00984">
    <property type="entry name" value="UDPG_MGDP_dh_C"/>
    <property type="match status" value="1"/>
</dbReference>
<dbReference type="UniPathway" id="UPA00038">
    <property type="reaction ID" value="UER00491"/>
</dbReference>
<evidence type="ECO:0000256" key="6">
    <source>
        <dbReference type="ARBA" id="ARBA00023027"/>
    </source>
</evidence>
<dbReference type="EMBL" id="QZJZ01000097">
    <property type="protein sequence ID" value="RJP56296.1"/>
    <property type="molecule type" value="Genomic_DNA"/>
</dbReference>
<evidence type="ECO:0000256" key="7">
    <source>
        <dbReference type="ARBA" id="ARBA00047473"/>
    </source>
</evidence>
<feature type="binding site" evidence="11">
    <location>
        <position position="86"/>
    </location>
    <ligand>
        <name>NAD(+)</name>
        <dbReference type="ChEBI" id="CHEBI:57540"/>
    </ligand>
</feature>
<evidence type="ECO:0000256" key="5">
    <source>
        <dbReference type="ARBA" id="ARBA00023002"/>
    </source>
</evidence>
<dbReference type="GO" id="GO:0000271">
    <property type="term" value="P:polysaccharide biosynthetic process"/>
    <property type="evidence" value="ECO:0007669"/>
    <property type="project" value="InterPro"/>
</dbReference>
<comment type="similarity">
    <text evidence="2 8">Belongs to the UDP-glucose/GDP-mannose dehydrogenase family.</text>
</comment>
<feature type="active site" description="Nucleophile" evidence="9">
    <location>
        <position position="260"/>
    </location>
</feature>
<feature type="binding site" evidence="11">
    <location>
        <position position="121"/>
    </location>
    <ligand>
        <name>NAD(+)</name>
        <dbReference type="ChEBI" id="CHEBI:57540"/>
    </ligand>
</feature>
<dbReference type="EC" id="1.1.1.22" evidence="3 8"/>
<dbReference type="InterPro" id="IPR014026">
    <property type="entry name" value="UDP-Glc/GDP-Man_DH_dimer"/>
</dbReference>
<dbReference type="InterPro" id="IPR036291">
    <property type="entry name" value="NAD(P)-bd_dom_sf"/>
</dbReference>
<dbReference type="Pfam" id="PF00984">
    <property type="entry name" value="UDPG_MGDP_dh"/>
    <property type="match status" value="1"/>
</dbReference>
<dbReference type="SUPFAM" id="SSF52413">
    <property type="entry name" value="UDP-glucose/GDP-mannose dehydrogenase C-terminal domain"/>
    <property type="match status" value="1"/>
</dbReference>
<organism evidence="13 14">
    <name type="scientific">Candidatus Auribacter fodinae</name>
    <dbReference type="NCBI Taxonomy" id="2093366"/>
    <lineage>
        <taxon>Bacteria</taxon>
        <taxon>Pseudomonadati</taxon>
        <taxon>Candidatus Auribacterota</taxon>
        <taxon>Candidatus Auribacteria</taxon>
        <taxon>Candidatus Auribacterales</taxon>
        <taxon>Candidatus Auribacteraceae</taxon>
        <taxon>Candidatus Auribacter</taxon>
    </lineage>
</organism>
<evidence type="ECO:0000256" key="4">
    <source>
        <dbReference type="ARBA" id="ARBA00015132"/>
    </source>
</evidence>
<dbReference type="GO" id="GO:0006065">
    <property type="term" value="P:UDP-glucuronate biosynthetic process"/>
    <property type="evidence" value="ECO:0007669"/>
    <property type="project" value="UniProtKB-UniPathway"/>
</dbReference>
<dbReference type="InterPro" id="IPR028357">
    <property type="entry name" value="UDPglc_DH_bac"/>
</dbReference>
<gene>
    <name evidence="13" type="ORF">C4541_12570</name>
</gene>
<dbReference type="NCBIfam" id="TIGR03026">
    <property type="entry name" value="NDP-sugDHase"/>
    <property type="match status" value="1"/>
</dbReference>
<feature type="binding site" evidence="10">
    <location>
        <position position="204"/>
    </location>
    <ligand>
        <name>substrate</name>
    </ligand>
</feature>
<dbReference type="InterPro" id="IPR036220">
    <property type="entry name" value="UDP-Glc/GDP-Man_DH_C_sf"/>
</dbReference>
<dbReference type="InterPro" id="IPR001732">
    <property type="entry name" value="UDP-Glc/GDP-Man_DH_N"/>
</dbReference>
<proteinExistence type="inferred from homology"/>
<dbReference type="Gene3D" id="1.20.5.100">
    <property type="entry name" value="Cytochrome c1, transmembrane anchor, C-terminal"/>
    <property type="match status" value="1"/>
</dbReference>
<feature type="binding site" evidence="10">
    <location>
        <begin position="249"/>
        <end position="253"/>
    </location>
    <ligand>
        <name>substrate</name>
    </ligand>
</feature>
<dbReference type="InterPro" id="IPR008927">
    <property type="entry name" value="6-PGluconate_DH-like_C_sf"/>
</dbReference>
<accession>A0A3A4QVZ9</accession>
<evidence type="ECO:0000313" key="14">
    <source>
        <dbReference type="Proteomes" id="UP000266426"/>
    </source>
</evidence>
<feature type="binding site" evidence="11">
    <location>
        <position position="263"/>
    </location>
    <ligand>
        <name>NAD(+)</name>
        <dbReference type="ChEBI" id="CHEBI:57540"/>
    </ligand>
</feature>
<feature type="binding site" evidence="11">
    <location>
        <position position="155"/>
    </location>
    <ligand>
        <name>NAD(+)</name>
        <dbReference type="ChEBI" id="CHEBI:57540"/>
    </ligand>
</feature>
<dbReference type="PIRSF" id="PIRSF000124">
    <property type="entry name" value="UDPglc_GDPman_dh"/>
    <property type="match status" value="1"/>
</dbReference>
<dbReference type="PANTHER" id="PTHR43750">
    <property type="entry name" value="UDP-GLUCOSE 6-DEHYDROGENASE TUAD"/>
    <property type="match status" value="1"/>
</dbReference>
<sequence length="429" mass="47792">MNLCIIGTGYVGLVTGVCLAELGHSVICIDNNEEKYNKLIAGVVPIYEPGLEELMRKNVAEKRLSFSMNIQEGVEQSQVIFICVNTPPKDDGQADLTYVEKVAREVATHMTSHKVIVDKSTVPVKTGEKVAETIKRYNKHKIDFDIVSNPEFLREGSAVEDTFKTDRIVIGVDNKRAEKIMREVYAPINAPVIVTDIKSAELIKHASNSFLAMKISFINALANICERSGANVEEVALGMGLDRRIGRSFLNAGIGYGGSCFPKDVAAFIKISDELGYGFNLLKEVEAINAEQVQLFIKKIEETLWVVKDKKIGVLGLAFKPNTDDMRNAPSIKIIEALLKESAHVTAYDPQAIENTKHIFPDIEYCNDPYAVAQDAEALIIVTEWDEFKTLDLEKVRKIMVHPIIIDGRNIFNPSDMEKHGFIYKSIGR</sequence>
<dbReference type="PIRSF" id="PIRSF500134">
    <property type="entry name" value="UDPglc_DH_bac"/>
    <property type="match status" value="1"/>
</dbReference>
<dbReference type="InterPro" id="IPR014027">
    <property type="entry name" value="UDP-Glc/GDP-Man_DH_C"/>
</dbReference>
<dbReference type="Pfam" id="PF03720">
    <property type="entry name" value="UDPG_MGDP_dh_C"/>
    <property type="match status" value="1"/>
</dbReference>